<feature type="transmembrane region" description="Helical" evidence="1">
    <location>
        <begin position="16"/>
        <end position="36"/>
    </location>
</feature>
<keyword evidence="1" id="KW-0812">Transmembrane</keyword>
<dbReference type="GeneID" id="36265270"/>
<evidence type="ECO:0000313" key="2">
    <source>
        <dbReference type="EMBL" id="CBG67400.1"/>
    </source>
</evidence>
<sequence length="48" mass="4726">MAVVSDDLDAGAGLLGAYWAAFGIGAVIGALALGAAKRLPLWPAMLGI</sequence>
<dbReference type="EMBL" id="FN554889">
    <property type="protein sequence ID" value="CBG67400.1"/>
    <property type="molecule type" value="Genomic_DNA"/>
</dbReference>
<organism evidence="2 3">
    <name type="scientific">Streptomyces scabiei (strain 87.22)</name>
    <dbReference type="NCBI Taxonomy" id="680198"/>
    <lineage>
        <taxon>Bacteria</taxon>
        <taxon>Bacillati</taxon>
        <taxon>Actinomycetota</taxon>
        <taxon>Actinomycetes</taxon>
        <taxon>Kitasatosporales</taxon>
        <taxon>Streptomycetaceae</taxon>
        <taxon>Streptomyces</taxon>
    </lineage>
</organism>
<dbReference type="AlphaFoldDB" id="C9ZEE2"/>
<keyword evidence="3" id="KW-1185">Reference proteome</keyword>
<protein>
    <submittedName>
        <fullName evidence="2">Putative secreted protein</fullName>
    </submittedName>
</protein>
<dbReference type="RefSeq" id="WP_012998139.1">
    <property type="nucleotide sequence ID" value="NC_013929.1"/>
</dbReference>
<gene>
    <name evidence="2" type="ordered locus">SCAB_1771</name>
</gene>
<dbReference type="KEGG" id="scb:SCAB_1771"/>
<dbReference type="HOGENOM" id="CLU_3158518_0_0_11"/>
<reference evidence="2 3" key="1">
    <citation type="journal article" date="2010" name="Mol. Plant Microbe Interact.">
        <title>Streptomyces scabies 87-22 contains a coronafacic acid-like biosynthetic cluster that contributes to plant-microbe interactions.</title>
        <authorList>
            <person name="Bignell D.R."/>
            <person name="Seipke R.F."/>
            <person name="Huguet-Tapia J.C."/>
            <person name="Chambers A.H."/>
            <person name="Parry R.J."/>
            <person name="Loria R."/>
        </authorList>
    </citation>
    <scope>NUCLEOTIDE SEQUENCE [LARGE SCALE GENOMIC DNA]</scope>
    <source>
        <strain evidence="2 3">87.22</strain>
    </source>
</reference>
<name>C9ZEE2_STRSW</name>
<evidence type="ECO:0000313" key="3">
    <source>
        <dbReference type="Proteomes" id="UP000001444"/>
    </source>
</evidence>
<accession>C9ZEE2</accession>
<evidence type="ECO:0000256" key="1">
    <source>
        <dbReference type="SAM" id="Phobius"/>
    </source>
</evidence>
<keyword evidence="1" id="KW-1133">Transmembrane helix</keyword>
<dbReference type="Proteomes" id="UP000001444">
    <property type="component" value="Chromosome"/>
</dbReference>
<proteinExistence type="predicted"/>
<keyword evidence="1" id="KW-0472">Membrane</keyword>